<reference evidence="1" key="1">
    <citation type="journal article" date="2020" name="Nature">
        <title>Giant virus diversity and host interactions through global metagenomics.</title>
        <authorList>
            <person name="Schulz F."/>
            <person name="Roux S."/>
            <person name="Paez-Espino D."/>
            <person name="Jungbluth S."/>
            <person name="Walsh D.A."/>
            <person name="Denef V.J."/>
            <person name="McMahon K.D."/>
            <person name="Konstantinidis K.T."/>
            <person name="Eloe-Fadrosh E.A."/>
            <person name="Kyrpides N.C."/>
            <person name="Woyke T."/>
        </authorList>
    </citation>
    <scope>NUCLEOTIDE SEQUENCE</scope>
    <source>
        <strain evidence="1">GVMAG-M-3300023179-114</strain>
    </source>
</reference>
<dbReference type="EMBL" id="MN739720">
    <property type="protein sequence ID" value="QHT22700.1"/>
    <property type="molecule type" value="Genomic_DNA"/>
</dbReference>
<accession>A0A6C0E277</accession>
<proteinExistence type="predicted"/>
<protein>
    <submittedName>
        <fullName evidence="1">Uncharacterized protein</fullName>
    </submittedName>
</protein>
<evidence type="ECO:0000313" key="1">
    <source>
        <dbReference type="EMBL" id="QHT22700.1"/>
    </source>
</evidence>
<name>A0A6C0E277_9ZZZZ</name>
<organism evidence="1">
    <name type="scientific">viral metagenome</name>
    <dbReference type="NCBI Taxonomy" id="1070528"/>
    <lineage>
        <taxon>unclassified sequences</taxon>
        <taxon>metagenomes</taxon>
        <taxon>organismal metagenomes</taxon>
    </lineage>
</organism>
<sequence>MNFTPLDEAYQIVHVRPTTYSGTILYDPTCIFCNYKISIPLLQDGSFRRCMQCRKEFKTRILTRPIPNYNHSIHHLKPKTEE</sequence>
<dbReference type="AlphaFoldDB" id="A0A6C0E277"/>